<dbReference type="Gene3D" id="3.30.70.1820">
    <property type="entry name" value="L1 transposable element, RRM domain"/>
    <property type="match status" value="1"/>
</dbReference>
<gene>
    <name evidence="2" type="ORF">DPX16_20221</name>
</gene>
<name>A0A3N0XEC8_ANAGA</name>
<evidence type="ECO:0000313" key="2">
    <source>
        <dbReference type="EMBL" id="ROI15683.1"/>
    </source>
</evidence>
<keyword evidence="3" id="KW-1185">Reference proteome</keyword>
<dbReference type="EMBL" id="RJVU01079141">
    <property type="protein sequence ID" value="ROI15683.1"/>
    <property type="molecule type" value="Genomic_DNA"/>
</dbReference>
<feature type="compositionally biased region" description="Pro residues" evidence="1">
    <location>
        <begin position="14"/>
        <end position="25"/>
    </location>
</feature>
<evidence type="ECO:0000256" key="1">
    <source>
        <dbReference type="SAM" id="MobiDB-lite"/>
    </source>
</evidence>
<dbReference type="Proteomes" id="UP000281406">
    <property type="component" value="Unassembled WGS sequence"/>
</dbReference>
<reference evidence="2 3" key="1">
    <citation type="submission" date="2018-10" db="EMBL/GenBank/DDBJ databases">
        <title>Genome assembly for a Yunnan-Guizhou Plateau 3E fish, Anabarilius grahami (Regan), and its evolutionary and genetic applications.</title>
        <authorList>
            <person name="Jiang W."/>
        </authorList>
    </citation>
    <scope>NUCLEOTIDE SEQUENCE [LARGE SCALE GENOMIC DNA]</scope>
    <source>
        <strain evidence="2">AG-KIZ</strain>
        <tissue evidence="2">Muscle</tissue>
    </source>
</reference>
<dbReference type="PANTHER" id="PTHR11505">
    <property type="entry name" value="L1 TRANSPOSABLE ELEMENT-RELATED"/>
    <property type="match status" value="1"/>
</dbReference>
<dbReference type="AlphaFoldDB" id="A0A3N0XEC8"/>
<organism evidence="2 3">
    <name type="scientific">Anabarilius grahami</name>
    <name type="common">Kanglang fish</name>
    <name type="synonym">Barilius grahami</name>
    <dbReference type="NCBI Taxonomy" id="495550"/>
    <lineage>
        <taxon>Eukaryota</taxon>
        <taxon>Metazoa</taxon>
        <taxon>Chordata</taxon>
        <taxon>Craniata</taxon>
        <taxon>Vertebrata</taxon>
        <taxon>Euteleostomi</taxon>
        <taxon>Actinopterygii</taxon>
        <taxon>Neopterygii</taxon>
        <taxon>Teleostei</taxon>
        <taxon>Ostariophysi</taxon>
        <taxon>Cypriniformes</taxon>
        <taxon>Xenocyprididae</taxon>
        <taxon>Xenocypridinae</taxon>
        <taxon>Xenocypridinae incertae sedis</taxon>
        <taxon>Anabarilius</taxon>
    </lineage>
</organism>
<evidence type="ECO:0000313" key="3">
    <source>
        <dbReference type="Proteomes" id="UP000281406"/>
    </source>
</evidence>
<protein>
    <submittedName>
        <fullName evidence="2">Uncharacterized protein</fullName>
    </submittedName>
</protein>
<accession>A0A3N0XEC8</accession>
<feature type="region of interest" description="Disordered" evidence="1">
    <location>
        <begin position="1"/>
        <end position="34"/>
    </location>
</feature>
<comment type="caution">
    <text evidence="2">The sequence shown here is derived from an EMBL/GenBank/DDBJ whole genome shotgun (WGS) entry which is preliminary data.</text>
</comment>
<sequence length="240" mass="27616">MDCNQQTSLEEEFPPLPLPRTPSKPPLLKKPTFTREAGLGSDDAVRSLADLINNRSDTLEKMVESVRGDIKVLNAKVVYIEKRVQRNEDSALKTMNRVSELERYSRRWNLRLQGLTEDRVEDVRARVTSVCQAILPEEKERLSAAIDVAHRAGKLRQDQTKPRGVVMRFISRRYRDAVWKAAKNNSYLQNNGLRFSEDLTQEDRENRQKLWPHIKKARDEGKTAYFVGGKGFVNGSEIHL</sequence>
<dbReference type="InterPro" id="IPR004244">
    <property type="entry name" value="Transposase_22"/>
</dbReference>
<proteinExistence type="predicted"/>
<dbReference type="OrthoDB" id="8843611at2759"/>